<dbReference type="STRING" id="47855.GA0070606_2814"/>
<dbReference type="SUPFAM" id="SSF53335">
    <property type="entry name" value="S-adenosyl-L-methionine-dependent methyltransferases"/>
    <property type="match status" value="1"/>
</dbReference>
<dbReference type="AlphaFoldDB" id="A0A1C6UUM6"/>
<name>A0A1C6UUM6_9ACTN</name>
<dbReference type="GO" id="GO:0008168">
    <property type="term" value="F:methyltransferase activity"/>
    <property type="evidence" value="ECO:0007669"/>
    <property type="project" value="UniProtKB-KW"/>
</dbReference>
<proteinExistence type="predicted"/>
<dbReference type="Gene3D" id="3.40.50.150">
    <property type="entry name" value="Vaccinia Virus protein VP39"/>
    <property type="match status" value="2"/>
</dbReference>
<keyword evidence="1" id="KW-0808">Transferase</keyword>
<sequence>MSNPAEVVAEHYRSLERKWDVFDRSSDYGRLVVPAGNNDEPFHRWFKMKEAYSFGLFERLIKDSGDQSSGPLRVLDPFSGSGTTAISATNLAIERKLDSHVTLIERNPVLRIVAEGKAAGLLGGAKVARAIENILPSVLEKHAAMMGGRRRISTASVTLNNRSYYPPSHRRSLLALSQAVRSVEDRDARLVLQTCVASAVEPSGRLRRDGRALRYTPERRPASPIEAFSAALDRCLEDLKSVGETETSSSVTVLEGDARESDRCAAGPAYDWIVFSPPYPNNIDYTEVYKTEAWALGCFDSVEAMKSQRLATVRSHTSLYFPDEYTFRSLDVANEVQKLIDPLLNAVPSDRYERGRRQLIAGYADDMLRVFQSLRKLVHAESRLVFVVGNSVHGTGDSRLVIAADILLAALAELVGWQVEEIRVARELRRRTDDLGHARESVVCLRPA</sequence>
<keyword evidence="2" id="KW-1185">Reference proteome</keyword>
<gene>
    <name evidence="1" type="ORF">GA0070606_2814</name>
</gene>
<organism evidence="1 2">
    <name type="scientific">Micromonospora citrea</name>
    <dbReference type="NCBI Taxonomy" id="47855"/>
    <lineage>
        <taxon>Bacteria</taxon>
        <taxon>Bacillati</taxon>
        <taxon>Actinomycetota</taxon>
        <taxon>Actinomycetes</taxon>
        <taxon>Micromonosporales</taxon>
        <taxon>Micromonosporaceae</taxon>
        <taxon>Micromonospora</taxon>
    </lineage>
</organism>
<keyword evidence="1" id="KW-0489">Methyltransferase</keyword>
<evidence type="ECO:0000313" key="1">
    <source>
        <dbReference type="EMBL" id="SCL57691.1"/>
    </source>
</evidence>
<reference evidence="2" key="1">
    <citation type="submission" date="2016-06" db="EMBL/GenBank/DDBJ databases">
        <authorList>
            <person name="Varghese N."/>
            <person name="Submissions Spin"/>
        </authorList>
    </citation>
    <scope>NUCLEOTIDE SEQUENCE [LARGE SCALE GENOMIC DNA]</scope>
    <source>
        <strain evidence="2">DSM 43903</strain>
    </source>
</reference>
<accession>A0A1C6UUM6</accession>
<dbReference type="Proteomes" id="UP000199001">
    <property type="component" value="Unassembled WGS sequence"/>
</dbReference>
<dbReference type="EMBL" id="FMHZ01000002">
    <property type="protein sequence ID" value="SCL57691.1"/>
    <property type="molecule type" value="Genomic_DNA"/>
</dbReference>
<evidence type="ECO:0000313" key="2">
    <source>
        <dbReference type="Proteomes" id="UP000199001"/>
    </source>
</evidence>
<protein>
    <submittedName>
        <fullName evidence="1">Methyltransferase domain-containing protein</fullName>
    </submittedName>
</protein>
<dbReference type="GO" id="GO:0032259">
    <property type="term" value="P:methylation"/>
    <property type="evidence" value="ECO:0007669"/>
    <property type="project" value="UniProtKB-KW"/>
</dbReference>
<dbReference type="InterPro" id="IPR029063">
    <property type="entry name" value="SAM-dependent_MTases_sf"/>
</dbReference>